<dbReference type="EMBL" id="MN740689">
    <property type="protein sequence ID" value="QHU07862.1"/>
    <property type="molecule type" value="Genomic_DNA"/>
</dbReference>
<accession>A0A6C0JQ33</accession>
<organism evidence="1">
    <name type="scientific">viral metagenome</name>
    <dbReference type="NCBI Taxonomy" id="1070528"/>
    <lineage>
        <taxon>unclassified sequences</taxon>
        <taxon>metagenomes</taxon>
        <taxon>organismal metagenomes</taxon>
    </lineage>
</organism>
<reference evidence="1" key="1">
    <citation type="journal article" date="2020" name="Nature">
        <title>Giant virus diversity and host interactions through global metagenomics.</title>
        <authorList>
            <person name="Schulz F."/>
            <person name="Roux S."/>
            <person name="Paez-Espino D."/>
            <person name="Jungbluth S."/>
            <person name="Walsh D.A."/>
            <person name="Denef V.J."/>
            <person name="McMahon K.D."/>
            <person name="Konstantinidis K.T."/>
            <person name="Eloe-Fadrosh E.A."/>
            <person name="Kyrpides N.C."/>
            <person name="Woyke T."/>
        </authorList>
    </citation>
    <scope>NUCLEOTIDE SEQUENCE</scope>
    <source>
        <strain evidence="1">GVMAG-S-1041349-163</strain>
    </source>
</reference>
<proteinExistence type="predicted"/>
<name>A0A6C0JQ33_9ZZZZ</name>
<sequence length="231" mass="27112">MKEIVLVYSNQLPACQKLIRDNAFVSCIEEIRQKIDVKSILINDEFSRKGLLNSKQTKIPILLIDTGNEFQEIKGVSFIVKYVQDLANSLNKNINNIDDEYSEIQDTSDSVEDTKIFQSLKIQPLDSKFEDKLNHIPIIFFRNIFYIECNYLSNVDKKDYDLILVNDSCEKNVHFEDDNLKIINKRNATYKYLDTVFSDITVDNKILVVSLDKKLAEWVKRYYIDKYLKKQ</sequence>
<dbReference type="AlphaFoldDB" id="A0A6C0JQ33"/>
<protein>
    <submittedName>
        <fullName evidence="1">Uncharacterized protein</fullName>
    </submittedName>
</protein>
<evidence type="ECO:0000313" key="1">
    <source>
        <dbReference type="EMBL" id="QHU07862.1"/>
    </source>
</evidence>